<evidence type="ECO:0000256" key="6">
    <source>
        <dbReference type="ARBA" id="ARBA00022898"/>
    </source>
</evidence>
<accession>A0A7K1Y1L0</accession>
<dbReference type="InterPro" id="IPR036052">
    <property type="entry name" value="TrpB-like_PALP_sf"/>
</dbReference>
<dbReference type="GO" id="GO:0016740">
    <property type="term" value="F:transferase activity"/>
    <property type="evidence" value="ECO:0007669"/>
    <property type="project" value="UniProtKB-KW"/>
</dbReference>
<dbReference type="InterPro" id="IPR050214">
    <property type="entry name" value="Cys_Synth/Cystath_Beta-Synth"/>
</dbReference>
<evidence type="ECO:0000256" key="4">
    <source>
        <dbReference type="ARBA" id="ARBA00022605"/>
    </source>
</evidence>
<keyword evidence="12" id="KW-1185">Reference proteome</keyword>
<evidence type="ECO:0000256" key="9">
    <source>
        <dbReference type="ARBA" id="ARBA00033075"/>
    </source>
</evidence>
<evidence type="ECO:0000256" key="7">
    <source>
        <dbReference type="ARBA" id="ARBA00023192"/>
    </source>
</evidence>
<sequence length="311" mass="33088">MTSRHPILDAIGNTPMVKLQRIVPGHCADIYVKLEYFNPTGSYKDRMAVAMIDGAEASGKLKPGMTVVEATAGNTGTSLAFVCSVKGYAFRVVSSDAFSKEKLQSMKLFGAELELIPAENGKITPDLVPAMIRRVKKMSSSPEIYWTAQFENKDMLKGYRKMGHEILLQVGKPISVFCAAAGTSGMLTGVSQVLREMNGDTRIILLEPASAPLVSSGIKGSHTVDGISVGFMPPILKPADLDDVRTIEEAEARNMARLLAAKEGIFGGTSTGLNVAAAIKIGMELGPGHNVVTVACDSGMKYLASGLFDIS</sequence>
<proteinExistence type="inferred from homology"/>
<keyword evidence="4" id="KW-0028">Amino-acid biosynthesis</keyword>
<dbReference type="InterPro" id="IPR001926">
    <property type="entry name" value="TrpB-like_PALP"/>
</dbReference>
<evidence type="ECO:0000256" key="1">
    <source>
        <dbReference type="ARBA" id="ARBA00001933"/>
    </source>
</evidence>
<reference evidence="11 12" key="1">
    <citation type="submission" date="2019-11" db="EMBL/GenBank/DDBJ databases">
        <title>Pedobacter sp. HMF7056 Genome sequencing and assembly.</title>
        <authorList>
            <person name="Kang H."/>
            <person name="Kim H."/>
            <person name="Joh K."/>
        </authorList>
    </citation>
    <scope>NUCLEOTIDE SEQUENCE [LARGE SCALE GENOMIC DNA]</scope>
    <source>
        <strain evidence="11 12">HMF7056</strain>
    </source>
</reference>
<dbReference type="Pfam" id="PF00291">
    <property type="entry name" value="PALP"/>
    <property type="match status" value="1"/>
</dbReference>
<evidence type="ECO:0000256" key="5">
    <source>
        <dbReference type="ARBA" id="ARBA00022679"/>
    </source>
</evidence>
<comment type="cofactor">
    <cofactor evidence="1">
        <name>pyridoxal 5'-phosphate</name>
        <dbReference type="ChEBI" id="CHEBI:597326"/>
    </cofactor>
</comment>
<comment type="caution">
    <text evidence="11">The sequence shown here is derived from an EMBL/GenBank/DDBJ whole genome shotgun (WGS) entry which is preliminary data.</text>
</comment>
<keyword evidence="6" id="KW-0663">Pyridoxal phosphate</keyword>
<evidence type="ECO:0000313" key="12">
    <source>
        <dbReference type="Proteomes" id="UP000451233"/>
    </source>
</evidence>
<protein>
    <recommendedName>
        <fullName evidence="3">Cysteine synthase</fullName>
    </recommendedName>
    <alternativeName>
        <fullName evidence="8">O-acetylserine (thiol)-lyase</fullName>
    </alternativeName>
    <alternativeName>
        <fullName evidence="9">O-acetylserine sulfhydrylase</fullName>
    </alternativeName>
</protein>
<evidence type="ECO:0000256" key="3">
    <source>
        <dbReference type="ARBA" id="ARBA00019371"/>
    </source>
</evidence>
<evidence type="ECO:0000256" key="8">
    <source>
        <dbReference type="ARBA" id="ARBA00030296"/>
    </source>
</evidence>
<keyword evidence="7" id="KW-0198">Cysteine biosynthesis</keyword>
<evidence type="ECO:0000256" key="2">
    <source>
        <dbReference type="ARBA" id="ARBA00007103"/>
    </source>
</evidence>
<dbReference type="EMBL" id="WVHS01000004">
    <property type="protein sequence ID" value="MXV17111.1"/>
    <property type="molecule type" value="Genomic_DNA"/>
</dbReference>
<dbReference type="GO" id="GO:0019344">
    <property type="term" value="P:cysteine biosynthetic process"/>
    <property type="evidence" value="ECO:0007669"/>
    <property type="project" value="UniProtKB-KW"/>
</dbReference>
<comment type="similarity">
    <text evidence="2">Belongs to the cysteine synthase/cystathionine beta-synthase family.</text>
</comment>
<organism evidence="11 12">
    <name type="scientific">Hufsiella ginkgonis</name>
    <dbReference type="NCBI Taxonomy" id="2695274"/>
    <lineage>
        <taxon>Bacteria</taxon>
        <taxon>Pseudomonadati</taxon>
        <taxon>Bacteroidota</taxon>
        <taxon>Sphingobacteriia</taxon>
        <taxon>Sphingobacteriales</taxon>
        <taxon>Sphingobacteriaceae</taxon>
        <taxon>Hufsiella</taxon>
    </lineage>
</organism>
<dbReference type="FunFam" id="3.40.50.1100:FF:000016">
    <property type="entry name" value="Cysteine synthase A"/>
    <property type="match status" value="1"/>
</dbReference>
<dbReference type="SUPFAM" id="SSF53686">
    <property type="entry name" value="Tryptophan synthase beta subunit-like PLP-dependent enzymes"/>
    <property type="match status" value="1"/>
</dbReference>
<dbReference type="AlphaFoldDB" id="A0A7K1Y1L0"/>
<dbReference type="Gene3D" id="3.40.50.1100">
    <property type="match status" value="2"/>
</dbReference>
<gene>
    <name evidence="11" type="ORF">GS398_17555</name>
</gene>
<evidence type="ECO:0000313" key="11">
    <source>
        <dbReference type="EMBL" id="MXV17111.1"/>
    </source>
</evidence>
<keyword evidence="5" id="KW-0808">Transferase</keyword>
<evidence type="ECO:0000259" key="10">
    <source>
        <dbReference type="Pfam" id="PF00291"/>
    </source>
</evidence>
<dbReference type="PANTHER" id="PTHR10314">
    <property type="entry name" value="CYSTATHIONINE BETA-SYNTHASE"/>
    <property type="match status" value="1"/>
</dbReference>
<name>A0A7K1Y1L0_9SPHI</name>
<feature type="domain" description="Tryptophan synthase beta chain-like PALP" evidence="10">
    <location>
        <begin position="7"/>
        <end position="297"/>
    </location>
</feature>
<dbReference type="CDD" id="cd01561">
    <property type="entry name" value="CBS_like"/>
    <property type="match status" value="1"/>
</dbReference>
<dbReference type="Proteomes" id="UP000451233">
    <property type="component" value="Unassembled WGS sequence"/>
</dbReference>